<name>A0A8J4TR86_CLAMG</name>
<evidence type="ECO:0000313" key="2">
    <source>
        <dbReference type="EMBL" id="KAF5895909.1"/>
    </source>
</evidence>
<keyword evidence="3" id="KW-1185">Reference proteome</keyword>
<evidence type="ECO:0000313" key="3">
    <source>
        <dbReference type="Proteomes" id="UP000727407"/>
    </source>
</evidence>
<protein>
    <submittedName>
        <fullName evidence="2">Uncharacterized protein</fullName>
    </submittedName>
</protein>
<feature type="compositionally biased region" description="Polar residues" evidence="1">
    <location>
        <begin position="31"/>
        <end position="43"/>
    </location>
</feature>
<dbReference type="EMBL" id="QNUK01000300">
    <property type="protein sequence ID" value="KAF5895909.1"/>
    <property type="molecule type" value="Genomic_DNA"/>
</dbReference>
<dbReference type="Proteomes" id="UP000727407">
    <property type="component" value="Unassembled WGS sequence"/>
</dbReference>
<accession>A0A8J4TR86</accession>
<feature type="region of interest" description="Disordered" evidence="1">
    <location>
        <begin position="1"/>
        <end position="43"/>
    </location>
</feature>
<evidence type="ECO:0000256" key="1">
    <source>
        <dbReference type="SAM" id="MobiDB-lite"/>
    </source>
</evidence>
<dbReference type="AlphaFoldDB" id="A0A8J4TR86"/>
<organism evidence="2 3">
    <name type="scientific">Clarias magur</name>
    <name type="common">Asian catfish</name>
    <name type="synonym">Macropteronotus magur</name>
    <dbReference type="NCBI Taxonomy" id="1594786"/>
    <lineage>
        <taxon>Eukaryota</taxon>
        <taxon>Metazoa</taxon>
        <taxon>Chordata</taxon>
        <taxon>Craniata</taxon>
        <taxon>Vertebrata</taxon>
        <taxon>Euteleostomi</taxon>
        <taxon>Actinopterygii</taxon>
        <taxon>Neopterygii</taxon>
        <taxon>Teleostei</taxon>
        <taxon>Ostariophysi</taxon>
        <taxon>Siluriformes</taxon>
        <taxon>Clariidae</taxon>
        <taxon>Clarias</taxon>
    </lineage>
</organism>
<sequence>MAIFDTVTHQHGARSASGNSQGGISPWDHSSLVSSQKKSDQLQVQVPHFQPNCPQRHPSTGEGSMCHMAANRCQILRRDKALSNLPVQDFASKFCQDVFQLRYSPSRPANLSE</sequence>
<comment type="caution">
    <text evidence="2">The sequence shown here is derived from an EMBL/GenBank/DDBJ whole genome shotgun (WGS) entry which is preliminary data.</text>
</comment>
<gene>
    <name evidence="2" type="ORF">DAT39_014381</name>
</gene>
<proteinExistence type="predicted"/>
<reference evidence="2" key="1">
    <citation type="submission" date="2020-07" db="EMBL/GenBank/DDBJ databases">
        <title>Clarias magur genome sequencing, assembly and annotation.</title>
        <authorList>
            <person name="Kushwaha B."/>
            <person name="Kumar R."/>
            <person name="Das P."/>
            <person name="Joshi C.G."/>
            <person name="Kumar D."/>
            <person name="Nagpure N.S."/>
            <person name="Pandey M."/>
            <person name="Agarwal S."/>
            <person name="Srivastava S."/>
            <person name="Singh M."/>
            <person name="Sahoo L."/>
            <person name="Jayasankar P."/>
            <person name="Meher P.K."/>
            <person name="Koringa P.G."/>
            <person name="Iquebal M.A."/>
            <person name="Das S.P."/>
            <person name="Bit A."/>
            <person name="Patnaik S."/>
            <person name="Patel N."/>
            <person name="Shah T.M."/>
            <person name="Hinsu A."/>
            <person name="Jena J.K."/>
        </authorList>
    </citation>
    <scope>NUCLEOTIDE SEQUENCE</scope>
    <source>
        <strain evidence="2">CIFAMagur01</strain>
        <tissue evidence="2">Testis</tissue>
    </source>
</reference>